<dbReference type="InterPro" id="IPR023395">
    <property type="entry name" value="MCP_dom_sf"/>
</dbReference>
<dbReference type="GO" id="GO:0005743">
    <property type="term" value="C:mitochondrial inner membrane"/>
    <property type="evidence" value="ECO:0007669"/>
    <property type="project" value="UniProtKB-SubCell"/>
</dbReference>
<evidence type="ECO:0000313" key="12">
    <source>
        <dbReference type="EMBL" id="KER26618.1"/>
    </source>
</evidence>
<dbReference type="InterPro" id="IPR002067">
    <property type="entry name" value="MCP"/>
</dbReference>
<dbReference type="KEGG" id="ovi:T265_06189"/>
<sequence>MLDETAVHILGGGIGGTVGAILTCPLEVVKVRLQSSRGSILCSASENVNTATVTPVITATTNRHSTRIVRRILSTVSLHNRNDLVAERQEHPSPSSTSCNKSKIRHSSANESYHLSSASFSNAVQKQQSSSRTGFRRSILIRCLADISRTEGVRALFKGLLPTLVGVLPSRGIYFCAYHKGQVLFESRFSDGSSGVFLCAAGFGSITASSLTNPIWYVKTRLQLDSRPGLTPITVGQVIRNTWQQEGIRGFYRGVSASYVGSLETALNFVIYENVKSELLWWDLQRRTQQQRQQHPHFSLASTSTYTTGTSRDLRGSRGGSKLNASSDMLLCMMASAFSKAVAITVLYPHEVVRTRLREANGRYRGFFRTLRRVYVEEGYSGLYRGMGTHYIRQVPNSCIMIGTYEMVVFLLQSWGLTKIP</sequence>
<evidence type="ECO:0000256" key="4">
    <source>
        <dbReference type="ARBA" id="ARBA00022692"/>
    </source>
</evidence>
<organism evidence="12 13">
    <name type="scientific">Opisthorchis viverrini</name>
    <name type="common">Southeast Asian liver fluke</name>
    <dbReference type="NCBI Taxonomy" id="6198"/>
    <lineage>
        <taxon>Eukaryota</taxon>
        <taxon>Metazoa</taxon>
        <taxon>Spiralia</taxon>
        <taxon>Lophotrochozoa</taxon>
        <taxon>Platyhelminthes</taxon>
        <taxon>Trematoda</taxon>
        <taxon>Digenea</taxon>
        <taxon>Opisthorchiida</taxon>
        <taxon>Opisthorchiata</taxon>
        <taxon>Opisthorchiidae</taxon>
        <taxon>Opisthorchis</taxon>
    </lineage>
</organism>
<gene>
    <name evidence="12" type="ORF">T265_06189</name>
</gene>
<dbReference type="RefSeq" id="XP_009169654.1">
    <property type="nucleotide sequence ID" value="XM_009171390.1"/>
</dbReference>
<dbReference type="PANTHER" id="PTHR45829:SF4">
    <property type="entry name" value="MITOCHONDRIAL CARRIER PROTEIN RIM2"/>
    <property type="match status" value="1"/>
</dbReference>
<dbReference type="AlphaFoldDB" id="A0A074ZHC4"/>
<dbReference type="InterPro" id="IPR018108">
    <property type="entry name" value="MCP_transmembrane"/>
</dbReference>
<dbReference type="Pfam" id="PF00153">
    <property type="entry name" value="Mito_carr"/>
    <property type="match status" value="4"/>
</dbReference>
<feature type="repeat" description="Solcar" evidence="10">
    <location>
        <begin position="196"/>
        <end position="278"/>
    </location>
</feature>
<keyword evidence="8" id="KW-0496">Mitochondrion</keyword>
<dbReference type="GO" id="GO:0015218">
    <property type="term" value="F:pyrimidine nucleotide transmembrane transporter activity"/>
    <property type="evidence" value="ECO:0007669"/>
    <property type="project" value="InterPro"/>
</dbReference>
<feature type="repeat" description="Solcar" evidence="10">
    <location>
        <begin position="3"/>
        <end position="184"/>
    </location>
</feature>
<keyword evidence="9 10" id="KW-0472">Membrane</keyword>
<evidence type="ECO:0000256" key="7">
    <source>
        <dbReference type="ARBA" id="ARBA00022989"/>
    </source>
</evidence>
<dbReference type="CTD" id="20320371"/>
<dbReference type="PANTHER" id="PTHR45829">
    <property type="entry name" value="MITOCHONDRIAL CARRIER PROTEIN RIM2"/>
    <property type="match status" value="1"/>
</dbReference>
<dbReference type="InterPro" id="IPR049562">
    <property type="entry name" value="SLC25A33/36-like"/>
</dbReference>
<dbReference type="STRING" id="6198.A0A074ZHC4"/>
<dbReference type="GeneID" id="20320371"/>
<dbReference type="SUPFAM" id="SSF103506">
    <property type="entry name" value="Mitochondrial carrier"/>
    <property type="match status" value="1"/>
</dbReference>
<evidence type="ECO:0000256" key="3">
    <source>
        <dbReference type="ARBA" id="ARBA00022448"/>
    </source>
</evidence>
<dbReference type="Gene3D" id="1.50.40.10">
    <property type="entry name" value="Mitochondrial carrier domain"/>
    <property type="match status" value="2"/>
</dbReference>
<keyword evidence="5" id="KW-0677">Repeat</keyword>
<protein>
    <submittedName>
        <fullName evidence="12">Uncharacterized protein</fullName>
    </submittedName>
</protein>
<accession>A0A074ZHC4</accession>
<feature type="repeat" description="Solcar" evidence="10">
    <location>
        <begin position="327"/>
        <end position="411"/>
    </location>
</feature>
<evidence type="ECO:0000256" key="9">
    <source>
        <dbReference type="ARBA" id="ARBA00023136"/>
    </source>
</evidence>
<keyword evidence="6" id="KW-0999">Mitochondrion inner membrane</keyword>
<evidence type="ECO:0000256" key="8">
    <source>
        <dbReference type="ARBA" id="ARBA00023128"/>
    </source>
</evidence>
<evidence type="ECO:0000256" key="6">
    <source>
        <dbReference type="ARBA" id="ARBA00022792"/>
    </source>
</evidence>
<reference evidence="12 13" key="1">
    <citation type="submission" date="2013-11" db="EMBL/GenBank/DDBJ databases">
        <title>Opisthorchis viverrini - life in the bile duct.</title>
        <authorList>
            <person name="Young N.D."/>
            <person name="Nagarajan N."/>
            <person name="Lin S.J."/>
            <person name="Korhonen P.K."/>
            <person name="Jex A.R."/>
            <person name="Hall R.S."/>
            <person name="Safavi-Hemami H."/>
            <person name="Kaewkong W."/>
            <person name="Bertrand D."/>
            <person name="Gao S."/>
            <person name="Seet Q."/>
            <person name="Wongkham S."/>
            <person name="Teh B.T."/>
            <person name="Wongkham C."/>
            <person name="Intapan P.M."/>
            <person name="Maleewong W."/>
            <person name="Yang X."/>
            <person name="Hu M."/>
            <person name="Wang Z."/>
            <person name="Hofmann A."/>
            <person name="Sternberg P.W."/>
            <person name="Tan P."/>
            <person name="Wang J."/>
            <person name="Gasser R.B."/>
        </authorList>
    </citation>
    <scope>NUCLEOTIDE SEQUENCE [LARGE SCALE GENOMIC DNA]</scope>
</reference>
<keyword evidence="13" id="KW-1185">Reference proteome</keyword>
<dbReference type="EMBL" id="KL596743">
    <property type="protein sequence ID" value="KER26618.1"/>
    <property type="molecule type" value="Genomic_DNA"/>
</dbReference>
<proteinExistence type="inferred from homology"/>
<keyword evidence="4 10" id="KW-0812">Transmembrane</keyword>
<comment type="similarity">
    <text evidence="2 11">Belongs to the mitochondrial carrier (TC 2.A.29) family.</text>
</comment>
<dbReference type="OrthoDB" id="269120at2759"/>
<evidence type="ECO:0000256" key="2">
    <source>
        <dbReference type="ARBA" id="ARBA00006375"/>
    </source>
</evidence>
<dbReference type="PROSITE" id="PS50920">
    <property type="entry name" value="SOLCAR"/>
    <property type="match status" value="3"/>
</dbReference>
<evidence type="ECO:0000256" key="1">
    <source>
        <dbReference type="ARBA" id="ARBA00004448"/>
    </source>
</evidence>
<keyword evidence="3 11" id="KW-0813">Transport</keyword>
<dbReference type="Proteomes" id="UP000054324">
    <property type="component" value="Unassembled WGS sequence"/>
</dbReference>
<dbReference type="GO" id="GO:1990519">
    <property type="term" value="P:pyrimidine nucleotide import into mitochondrion"/>
    <property type="evidence" value="ECO:0007669"/>
    <property type="project" value="TreeGrafter"/>
</dbReference>
<evidence type="ECO:0000256" key="10">
    <source>
        <dbReference type="PROSITE-ProRule" id="PRU00282"/>
    </source>
</evidence>
<dbReference type="PRINTS" id="PR00926">
    <property type="entry name" value="MITOCARRIER"/>
</dbReference>
<evidence type="ECO:0000256" key="11">
    <source>
        <dbReference type="RuleBase" id="RU000488"/>
    </source>
</evidence>
<evidence type="ECO:0000256" key="5">
    <source>
        <dbReference type="ARBA" id="ARBA00022737"/>
    </source>
</evidence>
<comment type="subcellular location">
    <subcellularLocation>
        <location evidence="1">Mitochondrion inner membrane</location>
        <topology evidence="1">Multi-pass membrane protein</topology>
    </subcellularLocation>
</comment>
<evidence type="ECO:0000313" key="13">
    <source>
        <dbReference type="Proteomes" id="UP000054324"/>
    </source>
</evidence>
<keyword evidence="7" id="KW-1133">Transmembrane helix</keyword>
<name>A0A074ZHC4_OPIVI</name>